<sequence>MQEMLIILIKIYQKATFFKPASCRFYPSCSNYSIQALKKYGIVKGGWLTVKRLARCHPYNPGGYDPVP</sequence>
<dbReference type="STRING" id="378794.GCA_001570625_00369"/>
<gene>
    <name evidence="3" type="ORF">DDZ44_01660</name>
</gene>
<evidence type="ECO:0000256" key="2">
    <source>
        <dbReference type="HAMAP-Rule" id="MF_00386"/>
    </source>
</evidence>
<reference evidence="3 4" key="1">
    <citation type="journal article" date="2018" name="Nat. Biotechnol.">
        <title>A standardized bacterial taxonomy based on genome phylogeny substantially revises the tree of life.</title>
        <authorList>
            <person name="Parks D.H."/>
            <person name="Chuvochina M."/>
            <person name="Waite D.W."/>
            <person name="Rinke C."/>
            <person name="Skarshewski A."/>
            <person name="Chaumeil P.A."/>
            <person name="Hugenholtz P."/>
        </authorList>
    </citation>
    <scope>NUCLEOTIDE SEQUENCE [LARGE SCALE GENOMIC DNA]</scope>
    <source>
        <strain evidence="3">UBA10948</strain>
    </source>
</reference>
<dbReference type="NCBIfam" id="TIGR00278">
    <property type="entry name" value="membrane protein insertion efficiency factor YidD"/>
    <property type="match status" value="1"/>
</dbReference>
<comment type="subcellular location">
    <subcellularLocation>
        <location evidence="2">Cell membrane</location>
        <topology evidence="2">Peripheral membrane protein</topology>
        <orientation evidence="2">Cytoplasmic side</orientation>
    </subcellularLocation>
</comment>
<dbReference type="PANTHER" id="PTHR33383:SF1">
    <property type="entry name" value="MEMBRANE PROTEIN INSERTION EFFICIENCY FACTOR-RELATED"/>
    <property type="match status" value="1"/>
</dbReference>
<dbReference type="HAMAP" id="MF_00386">
    <property type="entry name" value="UPF0161_YidD"/>
    <property type="match status" value="1"/>
</dbReference>
<keyword evidence="2" id="KW-1003">Cell membrane</keyword>
<dbReference type="AlphaFoldDB" id="A0A354YTD2"/>
<name>A0A354YTD2_9FIRM</name>
<evidence type="ECO:0000256" key="1">
    <source>
        <dbReference type="ARBA" id="ARBA00023136"/>
    </source>
</evidence>
<dbReference type="EMBL" id="DNZF01000036">
    <property type="protein sequence ID" value="HBK52633.1"/>
    <property type="molecule type" value="Genomic_DNA"/>
</dbReference>
<evidence type="ECO:0000313" key="4">
    <source>
        <dbReference type="Proteomes" id="UP000263273"/>
    </source>
</evidence>
<comment type="caution">
    <text evidence="3">The sequence shown here is derived from an EMBL/GenBank/DDBJ whole genome shotgun (WGS) entry which is preliminary data.</text>
</comment>
<dbReference type="PANTHER" id="PTHR33383">
    <property type="entry name" value="MEMBRANE PROTEIN INSERTION EFFICIENCY FACTOR-RELATED"/>
    <property type="match status" value="1"/>
</dbReference>
<comment type="function">
    <text evidence="2">Could be involved in insertion of integral membrane proteins into the membrane.</text>
</comment>
<dbReference type="GO" id="GO:0005886">
    <property type="term" value="C:plasma membrane"/>
    <property type="evidence" value="ECO:0007669"/>
    <property type="project" value="UniProtKB-SubCell"/>
</dbReference>
<dbReference type="Proteomes" id="UP000263273">
    <property type="component" value="Unassembled WGS sequence"/>
</dbReference>
<comment type="similarity">
    <text evidence="2">Belongs to the UPF0161 family.</text>
</comment>
<evidence type="ECO:0000313" key="3">
    <source>
        <dbReference type="EMBL" id="HBK52633.1"/>
    </source>
</evidence>
<keyword evidence="1 2" id="KW-0472">Membrane</keyword>
<protein>
    <recommendedName>
        <fullName evidence="2">Putative membrane protein insertion efficiency factor</fullName>
    </recommendedName>
</protein>
<accession>A0A354YTD2</accession>
<dbReference type="Pfam" id="PF01809">
    <property type="entry name" value="YidD"/>
    <property type="match status" value="1"/>
</dbReference>
<organism evidence="3 4">
    <name type="scientific">Syntrophomonas wolfei</name>
    <dbReference type="NCBI Taxonomy" id="863"/>
    <lineage>
        <taxon>Bacteria</taxon>
        <taxon>Bacillati</taxon>
        <taxon>Bacillota</taxon>
        <taxon>Clostridia</taxon>
        <taxon>Eubacteriales</taxon>
        <taxon>Syntrophomonadaceae</taxon>
        <taxon>Syntrophomonas</taxon>
    </lineage>
</organism>
<proteinExistence type="inferred from homology"/>
<dbReference type="SMART" id="SM01234">
    <property type="entry name" value="Haemolytic"/>
    <property type="match status" value="1"/>
</dbReference>
<dbReference type="InterPro" id="IPR002696">
    <property type="entry name" value="Membr_insert_effic_factor_YidD"/>
</dbReference>